<evidence type="ECO:0000259" key="1">
    <source>
        <dbReference type="Pfam" id="PF01261"/>
    </source>
</evidence>
<dbReference type="Pfam" id="PF01261">
    <property type="entry name" value="AP_endonuc_2"/>
    <property type="match status" value="1"/>
</dbReference>
<dbReference type="AlphaFoldDB" id="A0AAE3QXR0"/>
<reference evidence="2" key="1">
    <citation type="submission" date="2023-05" db="EMBL/GenBank/DDBJ databases">
        <authorList>
            <person name="Zhang X."/>
        </authorList>
    </citation>
    <scope>NUCLEOTIDE SEQUENCE</scope>
    <source>
        <strain evidence="2">YF14B1</strain>
    </source>
</reference>
<dbReference type="InterPro" id="IPR036237">
    <property type="entry name" value="Xyl_isomerase-like_sf"/>
</dbReference>
<dbReference type="InterPro" id="IPR013022">
    <property type="entry name" value="Xyl_isomerase-like_TIM-brl"/>
</dbReference>
<accession>A0AAE3QXR0</accession>
<dbReference type="RefSeq" id="WP_313987321.1">
    <property type="nucleotide sequence ID" value="NZ_JASJOS010000018.1"/>
</dbReference>
<name>A0AAE3QXR0_9BACT</name>
<dbReference type="EMBL" id="JASJOS010000018">
    <property type="protein sequence ID" value="MDJ1485156.1"/>
    <property type="molecule type" value="Genomic_DNA"/>
</dbReference>
<proteinExistence type="predicted"/>
<dbReference type="GO" id="GO:0016853">
    <property type="term" value="F:isomerase activity"/>
    <property type="evidence" value="ECO:0007669"/>
    <property type="project" value="UniProtKB-KW"/>
</dbReference>
<keyword evidence="2" id="KW-0413">Isomerase</keyword>
<evidence type="ECO:0000313" key="2">
    <source>
        <dbReference type="EMBL" id="MDJ1485156.1"/>
    </source>
</evidence>
<dbReference type="InterPro" id="IPR050312">
    <property type="entry name" value="IolE/XylAMocC-like"/>
</dbReference>
<dbReference type="PANTHER" id="PTHR12110">
    <property type="entry name" value="HYDROXYPYRUVATE ISOMERASE"/>
    <property type="match status" value="1"/>
</dbReference>
<dbReference type="SUPFAM" id="SSF51658">
    <property type="entry name" value="Xylose isomerase-like"/>
    <property type="match status" value="1"/>
</dbReference>
<feature type="domain" description="Xylose isomerase-like TIM barrel" evidence="1">
    <location>
        <begin position="136"/>
        <end position="315"/>
    </location>
</feature>
<organism evidence="2 3">
    <name type="scientific">Xanthocytophaga flava</name>
    <dbReference type="NCBI Taxonomy" id="3048013"/>
    <lineage>
        <taxon>Bacteria</taxon>
        <taxon>Pseudomonadati</taxon>
        <taxon>Bacteroidota</taxon>
        <taxon>Cytophagia</taxon>
        <taxon>Cytophagales</taxon>
        <taxon>Rhodocytophagaceae</taxon>
        <taxon>Xanthocytophaga</taxon>
    </lineage>
</organism>
<dbReference type="Proteomes" id="UP001241110">
    <property type="component" value="Unassembled WGS sequence"/>
</dbReference>
<dbReference type="PROSITE" id="PS51318">
    <property type="entry name" value="TAT"/>
    <property type="match status" value="1"/>
</dbReference>
<gene>
    <name evidence="2" type="ORF">QNI16_31950</name>
</gene>
<dbReference type="InterPro" id="IPR006311">
    <property type="entry name" value="TAT_signal"/>
</dbReference>
<evidence type="ECO:0000313" key="3">
    <source>
        <dbReference type="Proteomes" id="UP001241110"/>
    </source>
</evidence>
<protein>
    <submittedName>
        <fullName evidence="2">Sugar phosphate isomerase/epimerase</fullName>
    </submittedName>
</protein>
<sequence>MKQPLLTRRNFLETATTALTGAVLLPQSVFSAPAILKNLGKPNSKFNGVQIGVITYSFRSLPSNAEQILQYCIECNISAIELMGNVAEAFAGAPHASTEPMQPFRGVPGQRPELTPEQKAEQAAKAKDITDWRAKVAMDKFEQLRSLYKAAGVSIYAYKPNAFGVNNTDSEIDYGLRAAKALGATHVTLEMPTDLAQTQRLANIAAKHKVLVAYHGHLQQTPTLWDVALGQSKYNALNCDLGHYTAAGYNALELLEAKHDRIASAHLKDRQNPAHGKENLPWGTGDTPLKDILQLMRKNKYTFPGTVELEYQIPEGSTAVKEVSKCVEYCRQALEKNG</sequence>
<dbReference type="Gene3D" id="3.20.20.150">
    <property type="entry name" value="Divalent-metal-dependent TIM barrel enzymes"/>
    <property type="match status" value="1"/>
</dbReference>
<comment type="caution">
    <text evidence="2">The sequence shown here is derived from an EMBL/GenBank/DDBJ whole genome shotgun (WGS) entry which is preliminary data.</text>
</comment>
<dbReference type="PANTHER" id="PTHR12110:SF53">
    <property type="entry name" value="BLR5974 PROTEIN"/>
    <property type="match status" value="1"/>
</dbReference>